<gene>
    <name evidence="1" type="ORF">FME351_LOCUS20449</name>
</gene>
<accession>A0A818L7Q9</accession>
<dbReference type="Proteomes" id="UP000663869">
    <property type="component" value="Unassembled WGS sequence"/>
</dbReference>
<name>A0A818L7Q9_9BILA</name>
<reference evidence="1" key="1">
    <citation type="submission" date="2021-02" db="EMBL/GenBank/DDBJ databases">
        <authorList>
            <person name="Nowell W R."/>
        </authorList>
    </citation>
    <scope>NUCLEOTIDE SEQUENCE</scope>
</reference>
<evidence type="ECO:0000313" key="1">
    <source>
        <dbReference type="EMBL" id="CAF3570956.1"/>
    </source>
</evidence>
<organism evidence="1 2">
    <name type="scientific">Rotaria socialis</name>
    <dbReference type="NCBI Taxonomy" id="392032"/>
    <lineage>
        <taxon>Eukaryota</taxon>
        <taxon>Metazoa</taxon>
        <taxon>Spiralia</taxon>
        <taxon>Gnathifera</taxon>
        <taxon>Rotifera</taxon>
        <taxon>Eurotatoria</taxon>
        <taxon>Bdelloidea</taxon>
        <taxon>Philodinida</taxon>
        <taxon>Philodinidae</taxon>
        <taxon>Rotaria</taxon>
    </lineage>
</organism>
<evidence type="ECO:0000313" key="2">
    <source>
        <dbReference type="Proteomes" id="UP000663869"/>
    </source>
</evidence>
<protein>
    <submittedName>
        <fullName evidence="1">Uncharacterized protein</fullName>
    </submittedName>
</protein>
<dbReference type="EMBL" id="CAJNYU010002641">
    <property type="protein sequence ID" value="CAF3570956.1"/>
    <property type="molecule type" value="Genomic_DNA"/>
</dbReference>
<dbReference type="AlphaFoldDB" id="A0A818L7Q9"/>
<comment type="caution">
    <text evidence="1">The sequence shown here is derived from an EMBL/GenBank/DDBJ whole genome shotgun (WGS) entry which is preliminary data.</text>
</comment>
<proteinExistence type="predicted"/>
<sequence length="170" mass="19141">MRHQIGKKCFSDSVLAKNTTCSKTKAREIASNVLSPAFTKCLVEELQIVDYFSICSDASNKINEKNIAYKLELQKLTSLGSDNTNVNVDPKHSVFSLFKELIPLLVQGNCYCHILHNSVKHGHDHLLFDTQAAILKKLFTFLSVIYSFTGINQILRSCRSRTEGNQIYAI</sequence>